<dbReference type="OrthoDB" id="9765926at2"/>
<dbReference type="SUPFAM" id="SSF63829">
    <property type="entry name" value="Calcium-dependent phosphotriesterase"/>
    <property type="match status" value="1"/>
</dbReference>
<dbReference type="AlphaFoldDB" id="A0A4Z0PPC8"/>
<keyword evidence="1" id="KW-0732">Signal</keyword>
<name>A0A4Z0PPC8_9BACT</name>
<proteinExistence type="predicted"/>
<dbReference type="EMBL" id="SRLD01000007">
    <property type="protein sequence ID" value="TGE18345.1"/>
    <property type="molecule type" value="Genomic_DNA"/>
</dbReference>
<feature type="chain" id="PRO_5021360686" evidence="1">
    <location>
        <begin position="22"/>
        <end position="720"/>
    </location>
</feature>
<protein>
    <submittedName>
        <fullName evidence="2">Gliding motility-associated C-terminal domain-containing protein</fullName>
    </submittedName>
</protein>
<feature type="signal peptide" evidence="1">
    <location>
        <begin position="1"/>
        <end position="21"/>
    </location>
</feature>
<evidence type="ECO:0000313" key="2">
    <source>
        <dbReference type="EMBL" id="TGE18345.1"/>
    </source>
</evidence>
<sequence>MQRLCLRCILLCHIIKRLLSAMPPLSQSSFSIRLHPRERLETQISSWAAWRRLCGHGVPQWGRFLLLLVGLLGAGPRIGYAQRQYDAWYFGTASALQFLPGRYWPQVVPNSVMNSFESCTSLADSTTGALLLYSNGERMWDRTHQPMPNGFPLGGHMSASEGALTLFAPGQPNLVYLFTTDAKESSVENSLRYSVVDLRLRNGLGDVRQRNQPLPLPGNTQATEHLAAIRQPNGRDYWILVHGLNNNSFYAYALTPAGLAAQPVVSAVGPVFSTRQTAETGTFRFSPSGRQLATTRLFSALDLFDFNPLTGQVSNPISLFSDLSLPALSFERRVYGVEFSGDGSLLYADQGGAVMQYDLLACDSLAIIRSKRQVVSAAALVGSVKVGCSTGSTGSFRRGPNGRLYIAVLFAPALAVIDSINSIRGTFLRPGGQQLAGTAVPGNPLPDLPGSEYGLPNCPGQASRLGPANCTGGSGSVEEGFRVLITPGCAGRPTVFEAQPRDPSRQGLQQVQWTIGTTTPLALSGVRVAPVFGQAGPQTGLVVVTFADGTRQAQRLQLTVPPAATVRLQASVTQLECGEPQAELTATANGPGRYRWADDTTTQSRRVVTQGGTYRVRFQSSAGCVVSDSVTIQSLDPSRCLIPNIITPNGDPLNQRFVLAGYRLGHWSLTIYNRWGRTVYTNPLYANEWDAEGQPAGVYYYLLQHPQTGTKLRGWVEVMR</sequence>
<evidence type="ECO:0000256" key="1">
    <source>
        <dbReference type="SAM" id="SignalP"/>
    </source>
</evidence>
<dbReference type="Pfam" id="PF13585">
    <property type="entry name" value="CHU_C"/>
    <property type="match status" value="1"/>
</dbReference>
<dbReference type="Proteomes" id="UP000297739">
    <property type="component" value="Unassembled WGS sequence"/>
</dbReference>
<keyword evidence="3" id="KW-1185">Reference proteome</keyword>
<comment type="caution">
    <text evidence="2">The sequence shown here is derived from an EMBL/GenBank/DDBJ whole genome shotgun (WGS) entry which is preliminary data.</text>
</comment>
<organism evidence="2 3">
    <name type="scientific">Hymenobacter elongatus</name>
    <dbReference type="NCBI Taxonomy" id="877208"/>
    <lineage>
        <taxon>Bacteria</taxon>
        <taxon>Pseudomonadati</taxon>
        <taxon>Bacteroidota</taxon>
        <taxon>Cytophagia</taxon>
        <taxon>Cytophagales</taxon>
        <taxon>Hymenobacteraceae</taxon>
        <taxon>Hymenobacter</taxon>
    </lineage>
</organism>
<evidence type="ECO:0000313" key="3">
    <source>
        <dbReference type="Proteomes" id="UP000297739"/>
    </source>
</evidence>
<accession>A0A4Z0PPC8</accession>
<gene>
    <name evidence="2" type="ORF">E5J99_05430</name>
</gene>
<reference evidence="2 3" key="1">
    <citation type="submission" date="2019-04" db="EMBL/GenBank/DDBJ databases">
        <authorList>
            <person name="Feng G."/>
            <person name="Zhang J."/>
            <person name="Zhu H."/>
        </authorList>
    </citation>
    <scope>NUCLEOTIDE SEQUENCE [LARGE SCALE GENOMIC DNA]</scope>
    <source>
        <strain evidence="2 3">JCM 17223</strain>
    </source>
</reference>